<comment type="function">
    <text evidence="1 19">Component of the ubiquinol-cytochrome c reductase complex (complex III or cytochrome b-c1 complex) that is part of the mitochondrial respiratory chain. The b-c1 complex mediates electron transfer from ubiquinol to cytochrome c. Contributes to the generation of a proton gradient across the mitochondrial membrane that is then used for ATP synthesis.</text>
</comment>
<dbReference type="Pfam" id="PF00033">
    <property type="entry name" value="Cytochrome_B"/>
    <property type="match status" value="1"/>
</dbReference>
<feature type="transmembrane region" description="Helical" evidence="19">
    <location>
        <begin position="32"/>
        <end position="53"/>
    </location>
</feature>
<comment type="subcellular location">
    <subcellularLocation>
        <location evidence="2">Mitochondrion inner membrane</location>
        <topology evidence="2">Multi-pass membrane protein</topology>
    </subcellularLocation>
</comment>
<comment type="cofactor">
    <cofactor evidence="19">
        <name>heme b</name>
        <dbReference type="ChEBI" id="CHEBI:60344"/>
    </cofactor>
    <text evidence="19">Binds 2 heme groups non-covalently.</text>
</comment>
<dbReference type="SUPFAM" id="SSF81648">
    <property type="entry name" value="a domain/subunit of cytochrome bc1 complex (Ubiquinol-cytochrome c reductase)"/>
    <property type="match status" value="1"/>
</dbReference>
<keyword evidence="15 19" id="KW-0496">Mitochondrion</keyword>
<evidence type="ECO:0000256" key="3">
    <source>
        <dbReference type="ARBA" id="ARBA00011649"/>
    </source>
</evidence>
<evidence type="ECO:0000256" key="1">
    <source>
        <dbReference type="ARBA" id="ARBA00002566"/>
    </source>
</evidence>
<evidence type="ECO:0000256" key="11">
    <source>
        <dbReference type="ARBA" id="ARBA00022982"/>
    </source>
</evidence>
<dbReference type="PROSITE" id="PS51002">
    <property type="entry name" value="CYTB_NTER"/>
    <property type="match status" value="1"/>
</dbReference>
<evidence type="ECO:0000256" key="10">
    <source>
        <dbReference type="ARBA" id="ARBA00022792"/>
    </source>
</evidence>
<evidence type="ECO:0000256" key="17">
    <source>
        <dbReference type="PIRSR" id="PIRSR038885-1"/>
    </source>
</evidence>
<dbReference type="PANTHER" id="PTHR19271">
    <property type="entry name" value="CYTOCHROME B"/>
    <property type="match status" value="1"/>
</dbReference>
<evidence type="ECO:0000256" key="4">
    <source>
        <dbReference type="ARBA" id="ARBA00013531"/>
    </source>
</evidence>
<dbReference type="PROSITE" id="PS51003">
    <property type="entry name" value="CYTB_CTER"/>
    <property type="match status" value="1"/>
</dbReference>
<feature type="binding site" description="axial binding residue" evidence="18">
    <location>
        <position position="178"/>
    </location>
    <ligand>
        <name>heme b</name>
        <dbReference type="ChEBI" id="CHEBI:60344"/>
        <label>b562</label>
    </ligand>
    <ligandPart>
        <name>Fe</name>
        <dbReference type="ChEBI" id="CHEBI:18248"/>
    </ligandPart>
</feature>
<dbReference type="PIRSF" id="PIRSF038885">
    <property type="entry name" value="COB"/>
    <property type="match status" value="1"/>
</dbReference>
<protein>
    <recommendedName>
        <fullName evidence="4 19">Cytochrome b</fullName>
    </recommendedName>
</protein>
<feature type="transmembrane region" description="Helical" evidence="19">
    <location>
        <begin position="314"/>
        <end position="334"/>
    </location>
</feature>
<proteinExistence type="inferred from homology"/>
<dbReference type="InterPro" id="IPR016174">
    <property type="entry name" value="Di-haem_cyt_TM"/>
</dbReference>
<keyword evidence="5 19" id="KW-0813">Transport</keyword>
<evidence type="ECO:0000256" key="7">
    <source>
        <dbReference type="ARBA" id="ARBA00022660"/>
    </source>
</evidence>
<dbReference type="GO" id="GO:0006122">
    <property type="term" value="P:mitochondrial electron transport, ubiquinol to cytochrome c"/>
    <property type="evidence" value="ECO:0007669"/>
    <property type="project" value="TreeGrafter"/>
</dbReference>
<keyword evidence="11 19" id="KW-0249">Electron transport</keyword>
<dbReference type="GO" id="GO:0016491">
    <property type="term" value="F:oxidoreductase activity"/>
    <property type="evidence" value="ECO:0007669"/>
    <property type="project" value="UniProtKB-UniRule"/>
</dbReference>
<reference evidence="22" key="2">
    <citation type="submission" date="2014-03" db="EMBL/GenBank/DDBJ databases">
        <authorList>
            <person name="Dong W.-G."/>
            <person name="Song S."/>
            <person name="Guo X.-G."/>
            <person name="Jin D.-C."/>
            <person name="Yang Q."/>
            <person name="Barker S.C."/>
            <person name="Shao R."/>
        </authorList>
    </citation>
    <scope>NUCLEOTIDE SEQUENCE</scope>
    <source>
        <strain evidence="22">Sample #344</strain>
    </source>
</reference>
<keyword evidence="6 18" id="KW-0349">Heme</keyword>
<dbReference type="Gene3D" id="1.20.810.10">
    <property type="entry name" value="Cytochrome Bc1 Complex, Chain C"/>
    <property type="match status" value="1"/>
</dbReference>
<dbReference type="InterPro" id="IPR030689">
    <property type="entry name" value="Cytochrome_b"/>
</dbReference>
<evidence type="ECO:0000256" key="12">
    <source>
        <dbReference type="ARBA" id="ARBA00022989"/>
    </source>
</evidence>
<dbReference type="Pfam" id="PF00032">
    <property type="entry name" value="Cytochrom_B_C"/>
    <property type="match status" value="1"/>
</dbReference>
<feature type="binding site" evidence="17">
    <location>
        <position position="197"/>
    </location>
    <ligand>
        <name>a ubiquinone</name>
        <dbReference type="ChEBI" id="CHEBI:16389"/>
    </ligand>
</feature>
<evidence type="ECO:0000256" key="5">
    <source>
        <dbReference type="ARBA" id="ARBA00022448"/>
    </source>
</evidence>
<evidence type="ECO:0000256" key="13">
    <source>
        <dbReference type="ARBA" id="ARBA00023004"/>
    </source>
</evidence>
<dbReference type="GO" id="GO:0046872">
    <property type="term" value="F:metal ion binding"/>
    <property type="evidence" value="ECO:0007669"/>
    <property type="project" value="UniProtKB-UniRule"/>
</dbReference>
<geneLocation type="mitochondrion" evidence="22"/>
<dbReference type="GO" id="GO:0045275">
    <property type="term" value="C:respiratory chain complex III"/>
    <property type="evidence" value="ECO:0007669"/>
    <property type="project" value="InterPro"/>
</dbReference>
<feature type="transmembrane region" description="Helical" evidence="19">
    <location>
        <begin position="73"/>
        <end position="94"/>
    </location>
</feature>
<dbReference type="EMBL" id="KJ648940">
    <property type="protein sequence ID" value="AID54837.1"/>
    <property type="molecule type" value="Genomic_DNA"/>
</dbReference>
<evidence type="ECO:0000256" key="14">
    <source>
        <dbReference type="ARBA" id="ARBA00023075"/>
    </source>
</evidence>
<gene>
    <name evidence="22" type="primary">cytb</name>
</gene>
<comment type="subunit">
    <text evidence="3">The main subunits of complex b-c1 are: cytochrome b, cytochrome c1 and the Rieske protein.</text>
</comment>
<feature type="transmembrane region" description="Helical" evidence="19">
    <location>
        <begin position="135"/>
        <end position="162"/>
    </location>
</feature>
<feature type="binding site" description="axial binding residue" evidence="18">
    <location>
        <position position="93"/>
    </location>
    <ligand>
        <name>heme b</name>
        <dbReference type="ChEBI" id="CHEBI:60344"/>
        <label>b566</label>
    </ligand>
    <ligandPart>
        <name>Fe</name>
        <dbReference type="ChEBI" id="CHEBI:18248"/>
    </ligandPart>
</feature>
<sequence length="367" mass="41176">MLSVKYFSPMAKHLVSIPIPSSISYMWSLGSILGLCLGVQIVSGLFLAMHYQASVSLSFDSVILIMNDMNWGWFIRLVHANVASFFFISVYFHIGRGLRYGSYKLMYPWCSGVIILLLLMGTAFMGYVLPWGQMSYWGATVITNLLGAIPYVGISVVEWVWGGFSVGDPTLVRLFSIHFILPFALAGVVMIHLVGLHSTGSSDPLGLGEDLDKVTFHPFFSWKDVVGYVVMVFVVLIIIYQFPTVFMDPDNFIPANPLNTPPHIQPEWYFLFAYAILRSIPNKFGGVMALLMSILILLWLPLSSGVLGNKTSPILKLLVSLQVMMFLLLTWLGAEPVEFPFITLGRIVSFAYFSLFIWWSLLVDSYK</sequence>
<evidence type="ECO:0000256" key="6">
    <source>
        <dbReference type="ARBA" id="ARBA00022617"/>
    </source>
</evidence>
<feature type="transmembrane region" description="Helical" evidence="19">
    <location>
        <begin position="341"/>
        <end position="361"/>
    </location>
</feature>
<evidence type="ECO:0000256" key="15">
    <source>
        <dbReference type="ARBA" id="ARBA00023128"/>
    </source>
</evidence>
<evidence type="ECO:0000259" key="20">
    <source>
        <dbReference type="PROSITE" id="PS51002"/>
    </source>
</evidence>
<feature type="domain" description="Cytochrome b/b6 N-terminal region profile" evidence="20">
    <location>
        <begin position="1"/>
        <end position="205"/>
    </location>
</feature>
<keyword evidence="12 19" id="KW-1133">Transmembrane helix</keyword>
<keyword evidence="9 18" id="KW-0479">Metal-binding</keyword>
<evidence type="ECO:0000256" key="18">
    <source>
        <dbReference type="PIRSR" id="PIRSR038885-2"/>
    </source>
</evidence>
<keyword evidence="10" id="KW-0999">Mitochondrion inner membrane</keyword>
<evidence type="ECO:0000256" key="19">
    <source>
        <dbReference type="RuleBase" id="RU362117"/>
    </source>
</evidence>
<keyword evidence="13 18" id="KW-0408">Iron</keyword>
<dbReference type="CDD" id="cd00284">
    <property type="entry name" value="Cytochrome_b_N"/>
    <property type="match status" value="1"/>
</dbReference>
<feature type="binding site" description="axial binding residue" evidence="18">
    <location>
        <position position="192"/>
    </location>
    <ligand>
        <name>heme b</name>
        <dbReference type="ChEBI" id="CHEBI:60344"/>
        <label>b566</label>
    </ligand>
    <ligandPart>
        <name>Fe</name>
        <dbReference type="ChEBI" id="CHEBI:18248"/>
    </ligandPart>
</feature>
<feature type="transmembrane region" description="Helical" evidence="19">
    <location>
        <begin position="284"/>
        <end position="302"/>
    </location>
</feature>
<dbReference type="InterPro" id="IPR005797">
    <property type="entry name" value="Cyt_b/b6_N"/>
</dbReference>
<comment type="cofactor">
    <cofactor evidence="18">
        <name>heme</name>
        <dbReference type="ChEBI" id="CHEBI:30413"/>
    </cofactor>
    <text evidence="18">Binds 2 heme groups non-covalently.</text>
</comment>
<keyword evidence="7 19" id="KW-0679">Respiratory chain</keyword>
<feature type="transmembrane region" description="Helical" evidence="19">
    <location>
        <begin position="174"/>
        <end position="195"/>
    </location>
</feature>
<dbReference type="SUPFAM" id="SSF81342">
    <property type="entry name" value="Transmembrane di-heme cytochromes"/>
    <property type="match status" value="1"/>
</dbReference>
<keyword evidence="16 19" id="KW-0472">Membrane</keyword>
<dbReference type="GO" id="GO:0008121">
    <property type="term" value="F:quinol-cytochrome-c reductase activity"/>
    <property type="evidence" value="ECO:0007669"/>
    <property type="project" value="InterPro"/>
</dbReference>
<feature type="domain" description="Cytochrome b/b6 C-terminal region profile" evidence="21">
    <location>
        <begin position="206"/>
        <end position="367"/>
    </location>
</feature>
<evidence type="ECO:0000313" key="22">
    <source>
        <dbReference type="EMBL" id="AID54837.1"/>
    </source>
</evidence>
<keyword evidence="14" id="KW-0830">Ubiquinone</keyword>
<evidence type="ECO:0000256" key="16">
    <source>
        <dbReference type="ARBA" id="ARBA00023136"/>
    </source>
</evidence>
<dbReference type="CDD" id="cd00290">
    <property type="entry name" value="cytochrome_b_C"/>
    <property type="match status" value="1"/>
</dbReference>
<name>A0A075EB37_9NEOP</name>
<organism evidence="22">
    <name type="scientific">Hoplopleura kitti</name>
    <dbReference type="NCBI Taxonomy" id="1511644"/>
    <lineage>
        <taxon>Eukaryota</taxon>
        <taxon>Metazoa</taxon>
        <taxon>Ecdysozoa</taxon>
        <taxon>Arthropoda</taxon>
        <taxon>Hexapoda</taxon>
        <taxon>Insecta</taxon>
        <taxon>Pterygota</taxon>
        <taxon>Neoptera</taxon>
        <taxon>Paraneoptera</taxon>
        <taxon>Psocodea</taxon>
        <taxon>Troctomorpha</taxon>
        <taxon>Phthiraptera</taxon>
        <taxon>Anoplura</taxon>
        <taxon>Hoplopleuridae</taxon>
        <taxon>Hoplopleura</taxon>
    </lineage>
</organism>
<feature type="binding site" description="axial binding residue" evidence="18">
    <location>
        <position position="79"/>
    </location>
    <ligand>
        <name>heme b</name>
        <dbReference type="ChEBI" id="CHEBI:60344"/>
        <label>b562</label>
    </ligand>
    <ligandPart>
        <name>Fe</name>
        <dbReference type="ChEBI" id="CHEBI:18248"/>
    </ligandPart>
</feature>
<dbReference type="InterPro" id="IPR036150">
    <property type="entry name" value="Cyt_b/b6_C_sf"/>
</dbReference>
<evidence type="ECO:0000256" key="8">
    <source>
        <dbReference type="ARBA" id="ARBA00022692"/>
    </source>
</evidence>
<reference evidence="22" key="1">
    <citation type="journal article" date="2014" name="BMC Genomics">
        <title>Fragmented mitochondrial genomes are present in both major clades of the blood-sucking lice (suborder Anoplura): evidence from two Hoplopleura rodent lice (family Hoplopleuridae).</title>
        <authorList>
            <person name="Dong W.G."/>
            <person name="Song S."/>
            <person name="Guo X.G."/>
            <person name="Jin D.C."/>
            <person name="Yang Q."/>
            <person name="Barker S.C."/>
            <person name="Shao R."/>
        </authorList>
    </citation>
    <scope>NUCLEOTIDE SEQUENCE</scope>
    <source>
        <strain evidence="22">Sample #344</strain>
    </source>
</reference>
<keyword evidence="8 19" id="KW-0812">Transmembrane</keyword>
<dbReference type="InterPro" id="IPR005798">
    <property type="entry name" value="Cyt_b/b6_C"/>
</dbReference>
<dbReference type="InterPro" id="IPR048260">
    <property type="entry name" value="Cytochrome_b_C_euk/bac"/>
</dbReference>
<dbReference type="PANTHER" id="PTHR19271:SF16">
    <property type="entry name" value="CYTOCHROME B"/>
    <property type="match status" value="1"/>
</dbReference>
<feature type="transmembrane region" description="Helical" evidence="19">
    <location>
        <begin position="225"/>
        <end position="242"/>
    </location>
</feature>
<evidence type="ECO:0000256" key="2">
    <source>
        <dbReference type="ARBA" id="ARBA00004448"/>
    </source>
</evidence>
<accession>A0A075EB37</accession>
<dbReference type="InterPro" id="IPR027387">
    <property type="entry name" value="Cytb/b6-like_sf"/>
</dbReference>
<feature type="transmembrane region" description="Helical" evidence="19">
    <location>
        <begin position="106"/>
        <end position="129"/>
    </location>
</feature>
<dbReference type="InterPro" id="IPR048259">
    <property type="entry name" value="Cytochrome_b_N_euk/bac"/>
</dbReference>
<comment type="similarity">
    <text evidence="19">Belongs to the cytochrome b family.</text>
</comment>
<dbReference type="GO" id="GO:0005743">
    <property type="term" value="C:mitochondrial inner membrane"/>
    <property type="evidence" value="ECO:0007669"/>
    <property type="project" value="UniProtKB-SubCell"/>
</dbReference>
<evidence type="ECO:0000256" key="9">
    <source>
        <dbReference type="ARBA" id="ARBA00022723"/>
    </source>
</evidence>
<evidence type="ECO:0000259" key="21">
    <source>
        <dbReference type="PROSITE" id="PS51003"/>
    </source>
</evidence>
<dbReference type="AlphaFoldDB" id="A0A075EB37"/>